<evidence type="ECO:0000313" key="2">
    <source>
        <dbReference type="Proteomes" id="UP000034786"/>
    </source>
</evidence>
<gene>
    <name evidence="1" type="ORF">UK15_30455</name>
</gene>
<evidence type="ECO:0000313" key="1">
    <source>
        <dbReference type="EMBL" id="KJK35679.1"/>
    </source>
</evidence>
<reference evidence="2" key="1">
    <citation type="submission" date="2015-02" db="EMBL/GenBank/DDBJ databases">
        <authorList>
            <person name="Ju K.-S."/>
            <person name="Doroghazi J.R."/>
            <person name="Metcalf W."/>
        </authorList>
    </citation>
    <scope>NUCLEOTIDE SEQUENCE [LARGE SCALE GENOMIC DNA]</scope>
    <source>
        <strain evidence="2">NRRL B-16380</strain>
    </source>
</reference>
<dbReference type="STRING" id="284040.UK15_30455"/>
<accession>A0A0M2GJ33</accession>
<dbReference type="PATRIC" id="fig|284040.3.peg.4489"/>
<dbReference type="NCBIfam" id="NF041205">
    <property type="entry name" value="VdcD"/>
    <property type="match status" value="1"/>
</dbReference>
<dbReference type="EMBL" id="JYJH01000028">
    <property type="protein sequence ID" value="KJK35679.1"/>
    <property type="molecule type" value="Genomic_DNA"/>
</dbReference>
<name>A0A0M2GJ33_9ACTN</name>
<evidence type="ECO:0008006" key="3">
    <source>
        <dbReference type="Google" id="ProtNLM"/>
    </source>
</evidence>
<proteinExistence type="predicted"/>
<organism evidence="1 2">
    <name type="scientific">Streptomyces variegatus</name>
    <dbReference type="NCBI Taxonomy" id="284040"/>
    <lineage>
        <taxon>Bacteria</taxon>
        <taxon>Bacillati</taxon>
        <taxon>Actinomycetota</taxon>
        <taxon>Actinomycetes</taxon>
        <taxon>Kitasatosporales</taxon>
        <taxon>Streptomycetaceae</taxon>
        <taxon>Streptomyces</taxon>
    </lineage>
</organism>
<dbReference type="RefSeq" id="WP_031142597.1">
    <property type="nucleotide sequence ID" value="NZ_JBMVBE010000004.1"/>
</dbReference>
<keyword evidence="2" id="KW-1185">Reference proteome</keyword>
<sequence>MTTHAACPRCAFDAVRTLAASPVAGVWLVRQCERCLYTWRTTEPVRRTTREAYPEEFRMTPADIENAIEVPTVPPLRQP</sequence>
<dbReference type="Proteomes" id="UP000034786">
    <property type="component" value="Unassembled WGS sequence"/>
</dbReference>
<comment type="caution">
    <text evidence="1">The sequence shown here is derived from an EMBL/GenBank/DDBJ whole genome shotgun (WGS) entry which is preliminary data.</text>
</comment>
<dbReference type="AlphaFoldDB" id="A0A0M2GJ33"/>
<dbReference type="InterPro" id="IPR047707">
    <property type="entry name" value="VdcD-like"/>
</dbReference>
<dbReference type="Pfam" id="PF26358">
    <property type="entry name" value="EcdD_BsdD_detox"/>
    <property type="match status" value="1"/>
</dbReference>
<protein>
    <recommendedName>
        <fullName evidence="3">4-hydroxybenzoate decarboxylase</fullName>
    </recommendedName>
</protein>